<organism evidence="2 3">
    <name type="scientific">Schaalia turicensis</name>
    <dbReference type="NCBI Taxonomy" id="131111"/>
    <lineage>
        <taxon>Bacteria</taxon>
        <taxon>Bacillati</taxon>
        <taxon>Actinomycetota</taxon>
        <taxon>Actinomycetes</taxon>
        <taxon>Actinomycetales</taxon>
        <taxon>Actinomycetaceae</taxon>
        <taxon>Schaalia</taxon>
    </lineage>
</organism>
<dbReference type="EMBL" id="PKKJ01000001">
    <property type="protein sequence ID" value="PKY66793.1"/>
    <property type="molecule type" value="Genomic_DNA"/>
</dbReference>
<comment type="similarity">
    <text evidence="1">Belongs to the MraZ family.</text>
</comment>
<dbReference type="InterPro" id="IPR020603">
    <property type="entry name" value="MraZ_dom"/>
</dbReference>
<dbReference type="GO" id="GO:0000976">
    <property type="term" value="F:transcription cis-regulatory region binding"/>
    <property type="evidence" value="ECO:0007669"/>
    <property type="project" value="TreeGrafter"/>
</dbReference>
<keyword evidence="1" id="KW-0805">Transcription regulation</keyword>
<dbReference type="Proteomes" id="UP000234545">
    <property type="component" value="Unassembled WGS sequence"/>
</dbReference>
<proteinExistence type="inferred from homology"/>
<dbReference type="PANTHER" id="PTHR34701">
    <property type="entry name" value="TRANSCRIPTIONAL REGULATOR MRAZ"/>
    <property type="match status" value="1"/>
</dbReference>
<protein>
    <recommendedName>
        <fullName evidence="1">Transcriptional regulator MraZ</fullName>
    </recommendedName>
</protein>
<evidence type="ECO:0000313" key="3">
    <source>
        <dbReference type="Proteomes" id="UP000234545"/>
    </source>
</evidence>
<dbReference type="InterPro" id="IPR003444">
    <property type="entry name" value="MraZ"/>
</dbReference>
<dbReference type="HAMAP" id="MF_01008">
    <property type="entry name" value="MraZ"/>
    <property type="match status" value="1"/>
</dbReference>
<comment type="subunit">
    <text evidence="1">Forms oligomers.</text>
</comment>
<keyword evidence="1" id="KW-0804">Transcription</keyword>
<dbReference type="SUPFAM" id="SSF89447">
    <property type="entry name" value="AbrB/MazE/MraZ-like"/>
    <property type="match status" value="1"/>
</dbReference>
<dbReference type="GO" id="GO:0003700">
    <property type="term" value="F:DNA-binding transcription factor activity"/>
    <property type="evidence" value="ECO:0007669"/>
    <property type="project" value="UniProtKB-UniRule"/>
</dbReference>
<dbReference type="GO" id="GO:0005737">
    <property type="term" value="C:cytoplasm"/>
    <property type="evidence" value="ECO:0007669"/>
    <property type="project" value="UniProtKB-UniRule"/>
</dbReference>
<sequence length="143" mass="16251">MFTGTFEPKLDDKGRVFLPAKIREDMGEQLVLTKGQDRCIYVYPVETFNERAQSIISAPTSSKQVRNWRRVFMASAFQEAPDRQGRISLPAELRSYAGLGRQLTVIGVGDHAEIWNSEAWEEVLTVEDDAFSDTNEEIFPGMF</sequence>
<dbReference type="NCBIfam" id="TIGR00242">
    <property type="entry name" value="division/cell wall cluster transcriptional repressor MraZ"/>
    <property type="match status" value="1"/>
</dbReference>
<accession>A0A2I1I6R7</accession>
<dbReference type="PANTHER" id="PTHR34701:SF1">
    <property type="entry name" value="TRANSCRIPTIONAL REGULATOR MRAZ"/>
    <property type="match status" value="1"/>
</dbReference>
<comment type="caution">
    <text evidence="2">The sequence shown here is derived from an EMBL/GenBank/DDBJ whole genome shotgun (WGS) entry which is preliminary data.</text>
</comment>
<gene>
    <name evidence="1" type="primary">mraZ</name>
    <name evidence="2" type="ORF">CYJ25_00660</name>
</gene>
<dbReference type="Pfam" id="PF02381">
    <property type="entry name" value="MraZ"/>
    <property type="match status" value="2"/>
</dbReference>
<dbReference type="InterPro" id="IPR007159">
    <property type="entry name" value="SpoVT-AbrB_dom"/>
</dbReference>
<dbReference type="AlphaFoldDB" id="A0A2I1I6R7"/>
<evidence type="ECO:0000313" key="2">
    <source>
        <dbReference type="EMBL" id="PKY66793.1"/>
    </source>
</evidence>
<dbReference type="GO" id="GO:0009295">
    <property type="term" value="C:nucleoid"/>
    <property type="evidence" value="ECO:0007669"/>
    <property type="project" value="UniProtKB-SubCell"/>
</dbReference>
<dbReference type="RefSeq" id="WP_006681690.1">
    <property type="nucleotide sequence ID" value="NZ_CP048928.1"/>
</dbReference>
<dbReference type="Gene3D" id="3.40.1550.20">
    <property type="entry name" value="Transcriptional regulator MraZ domain"/>
    <property type="match status" value="1"/>
</dbReference>
<reference evidence="2 3" key="1">
    <citation type="submission" date="2017-12" db="EMBL/GenBank/DDBJ databases">
        <title>Phylogenetic diversity of female urinary microbiome.</title>
        <authorList>
            <person name="Thomas-White K."/>
            <person name="Wolfe A.J."/>
        </authorList>
    </citation>
    <scope>NUCLEOTIDE SEQUENCE [LARGE SCALE GENOMIC DNA]</scope>
    <source>
        <strain evidence="2 3">UMB0250</strain>
    </source>
</reference>
<dbReference type="InterPro" id="IPR035642">
    <property type="entry name" value="MraZ_N"/>
</dbReference>
<comment type="subcellular location">
    <subcellularLocation>
        <location evidence="1">Cytoplasm</location>
        <location evidence="1">Nucleoid</location>
    </subcellularLocation>
</comment>
<dbReference type="InterPro" id="IPR038619">
    <property type="entry name" value="MraZ_sf"/>
</dbReference>
<dbReference type="OrthoDB" id="9807753at2"/>
<name>A0A2I1I6R7_9ACTO</name>
<evidence type="ECO:0000256" key="1">
    <source>
        <dbReference type="HAMAP-Rule" id="MF_01008"/>
    </source>
</evidence>
<keyword evidence="1" id="KW-0963">Cytoplasm</keyword>
<dbReference type="InterPro" id="IPR035644">
    <property type="entry name" value="MraZ_C"/>
</dbReference>
<dbReference type="InterPro" id="IPR037914">
    <property type="entry name" value="SpoVT-AbrB_sf"/>
</dbReference>
<dbReference type="PROSITE" id="PS51740">
    <property type="entry name" value="SPOVT_ABRB"/>
    <property type="match status" value="2"/>
</dbReference>
<dbReference type="GO" id="GO:2000143">
    <property type="term" value="P:negative regulation of DNA-templated transcription initiation"/>
    <property type="evidence" value="ECO:0007669"/>
    <property type="project" value="TreeGrafter"/>
</dbReference>
<dbReference type="CDD" id="cd16320">
    <property type="entry name" value="MraZ_N"/>
    <property type="match status" value="1"/>
</dbReference>
<dbReference type="CDD" id="cd16321">
    <property type="entry name" value="MraZ_C"/>
    <property type="match status" value="1"/>
</dbReference>
<keyword evidence="1" id="KW-0238">DNA-binding</keyword>